<gene>
    <name evidence="1" type="ORF">EHS15_15890</name>
</gene>
<evidence type="ECO:0000313" key="1">
    <source>
        <dbReference type="EMBL" id="TGN17900.1"/>
    </source>
</evidence>
<protein>
    <submittedName>
        <fullName evidence="1">Type II toxin-antitoxin system HigB family toxin</fullName>
    </submittedName>
</protein>
<dbReference type="EMBL" id="RQHW01000055">
    <property type="protein sequence ID" value="TGN17900.1"/>
    <property type="molecule type" value="Genomic_DNA"/>
</dbReference>
<organism evidence="1 2">
    <name type="scientific">Leptospira idonii</name>
    <dbReference type="NCBI Taxonomy" id="1193500"/>
    <lineage>
        <taxon>Bacteria</taxon>
        <taxon>Pseudomonadati</taxon>
        <taxon>Spirochaetota</taxon>
        <taxon>Spirochaetia</taxon>
        <taxon>Leptospirales</taxon>
        <taxon>Leptospiraceae</taxon>
        <taxon>Leptospira</taxon>
    </lineage>
</organism>
<proteinExistence type="predicted"/>
<feature type="non-terminal residue" evidence="1">
    <location>
        <position position="37"/>
    </location>
</feature>
<dbReference type="Proteomes" id="UP000298058">
    <property type="component" value="Unassembled WGS sequence"/>
</dbReference>
<keyword evidence="2" id="KW-1185">Reference proteome</keyword>
<reference evidence="1" key="1">
    <citation type="journal article" date="2019" name="PLoS Negl. Trop. Dis.">
        <title>Revisiting the worldwide diversity of Leptospira species in the environment.</title>
        <authorList>
            <person name="Vincent A.T."/>
            <person name="Schiettekatte O."/>
            <person name="Bourhy P."/>
            <person name="Veyrier F.J."/>
            <person name="Picardeau M."/>
        </authorList>
    </citation>
    <scope>NUCLEOTIDE SEQUENCE [LARGE SCALE GENOMIC DNA]</scope>
    <source>
        <strain evidence="1">201300427</strain>
    </source>
</reference>
<comment type="caution">
    <text evidence="1">The sequence shown here is derived from an EMBL/GenBank/DDBJ whole genome shotgun (WGS) entry which is preliminary data.</text>
</comment>
<name>A0A4R9LUZ3_9LEPT</name>
<sequence>MDDFIRKYPNSGSSLKSWFKIVKNTNFNDFNDLRKVF</sequence>
<evidence type="ECO:0000313" key="2">
    <source>
        <dbReference type="Proteomes" id="UP000298058"/>
    </source>
</evidence>
<dbReference type="AlphaFoldDB" id="A0A4R9LUZ3"/>
<accession>A0A4R9LUZ3</accession>